<feature type="site" description="Transition state stabilizer" evidence="7">
    <location>
        <position position="20"/>
    </location>
</feature>
<evidence type="ECO:0000256" key="2">
    <source>
        <dbReference type="ARBA" id="ARBA00004787"/>
    </source>
</evidence>
<comment type="catalytic activity">
    <reaction evidence="1 7">
        <text>2-C-methyl-D-erythritol 4-phosphate + CTP + H(+) = 4-CDP-2-C-methyl-D-erythritol + diphosphate</text>
        <dbReference type="Rhea" id="RHEA:13429"/>
        <dbReference type="ChEBI" id="CHEBI:15378"/>
        <dbReference type="ChEBI" id="CHEBI:33019"/>
        <dbReference type="ChEBI" id="CHEBI:37563"/>
        <dbReference type="ChEBI" id="CHEBI:57823"/>
        <dbReference type="ChEBI" id="CHEBI:58262"/>
        <dbReference type="EC" id="2.7.7.60"/>
    </reaction>
</comment>
<feature type="site" description="Transition state stabilizer" evidence="7">
    <location>
        <position position="15"/>
    </location>
</feature>
<comment type="caution">
    <text evidence="8">The sequence shown here is derived from an EMBL/GenBank/DDBJ whole genome shotgun (WGS) entry which is preliminary data.</text>
</comment>
<dbReference type="GO" id="GO:0050518">
    <property type="term" value="F:2-C-methyl-D-erythritol 4-phosphate cytidylyltransferase activity"/>
    <property type="evidence" value="ECO:0007669"/>
    <property type="project" value="UniProtKB-EC"/>
</dbReference>
<evidence type="ECO:0000256" key="5">
    <source>
        <dbReference type="ARBA" id="ARBA00022695"/>
    </source>
</evidence>
<keyword evidence="4 7" id="KW-0808">Transferase</keyword>
<accession>A0ABT7QMG9</accession>
<dbReference type="SUPFAM" id="SSF53448">
    <property type="entry name" value="Nucleotide-diphospho-sugar transferases"/>
    <property type="match status" value="1"/>
</dbReference>
<reference evidence="8" key="1">
    <citation type="submission" date="2022-08" db="EMBL/GenBank/DDBJ databases">
        <authorList>
            <person name="Dzunkova M."/>
            <person name="La Clair J."/>
            <person name="Tyml T."/>
            <person name="Doud D."/>
            <person name="Schulz F."/>
            <person name="Piquer S."/>
            <person name="Porcel Sanchis D."/>
            <person name="Osborn A."/>
            <person name="Robinson D."/>
            <person name="Louie K.B."/>
            <person name="Bowen B.P."/>
            <person name="Bowers R."/>
            <person name="Lee J."/>
            <person name="Arnau Llombart V."/>
            <person name="Diaz Villanueva W."/>
            <person name="Gosliner T."/>
            <person name="Northen T."/>
            <person name="Cheng J.-F."/>
            <person name="Burkart M.D."/>
            <person name="Woyke T."/>
        </authorList>
    </citation>
    <scope>NUCLEOTIDE SEQUENCE</scope>
    <source>
        <strain evidence="8">Df01</strain>
    </source>
</reference>
<dbReference type="EC" id="2.7.7.60" evidence="7"/>
<dbReference type="PANTHER" id="PTHR32125:SF4">
    <property type="entry name" value="2-C-METHYL-D-ERYTHRITOL 4-PHOSPHATE CYTIDYLYLTRANSFERASE, CHLOROPLASTIC"/>
    <property type="match status" value="1"/>
</dbReference>
<comment type="similarity">
    <text evidence="3 7">Belongs to the IspD/TarI cytidylyltransferase family. IspD subfamily.</text>
</comment>
<gene>
    <name evidence="7 8" type="primary">ispD</name>
    <name evidence="8" type="ORF">NQX30_05825</name>
</gene>
<evidence type="ECO:0000313" key="8">
    <source>
        <dbReference type="EMBL" id="MDM5147884.1"/>
    </source>
</evidence>
<keyword evidence="5 7" id="KW-0548">Nucleotidyltransferase</keyword>
<dbReference type="InterPro" id="IPR018294">
    <property type="entry name" value="ISPD_synthase_CS"/>
</dbReference>
<dbReference type="NCBIfam" id="TIGR00453">
    <property type="entry name" value="ispD"/>
    <property type="match status" value="1"/>
</dbReference>
<dbReference type="EMBL" id="JANQAO010000003">
    <property type="protein sequence ID" value="MDM5147884.1"/>
    <property type="molecule type" value="Genomic_DNA"/>
</dbReference>
<evidence type="ECO:0000256" key="3">
    <source>
        <dbReference type="ARBA" id="ARBA00009789"/>
    </source>
</evidence>
<dbReference type="Gene3D" id="3.90.550.10">
    <property type="entry name" value="Spore Coat Polysaccharide Biosynthesis Protein SpsA, Chain A"/>
    <property type="match status" value="1"/>
</dbReference>
<evidence type="ECO:0000256" key="4">
    <source>
        <dbReference type="ARBA" id="ARBA00022679"/>
    </source>
</evidence>
<sequence length="220" mass="23659">MAFFAVIVAAGKGSRSGSPKQFIELCGHSVLWHSVQPFLRNSRIDMVRVVIAADMAETAAACLVGLPKKVLPLSVGGRTRRESVQNGLCGMDDDDWVLVHDAARPCLSDAALTRLLDHASTDTVGGLLACPMVDCLKQTDGSRTQQTLPRDDKWLAQTPQMFRVEPLRKALALAGEGDDEAQAMELAGHAPLLVEGETTNIKITRAEDFILASAILAARE</sequence>
<evidence type="ECO:0000256" key="7">
    <source>
        <dbReference type="HAMAP-Rule" id="MF_00108"/>
    </source>
</evidence>
<dbReference type="PROSITE" id="PS01295">
    <property type="entry name" value="ISPD"/>
    <property type="match status" value="1"/>
</dbReference>
<dbReference type="Pfam" id="PF01128">
    <property type="entry name" value="IspD"/>
    <property type="match status" value="1"/>
</dbReference>
<reference evidence="8" key="2">
    <citation type="journal article" date="2023" name="Microbiome">
        <title>Synthase-selected sorting approach identifies a beta-lactone synthase in a nudibranch symbiotic bacterium.</title>
        <authorList>
            <person name="Dzunkova M."/>
            <person name="La Clair J.J."/>
            <person name="Tyml T."/>
            <person name="Doud D."/>
            <person name="Schulz F."/>
            <person name="Piquer-Esteban S."/>
            <person name="Porcel Sanchis D."/>
            <person name="Osborn A."/>
            <person name="Robinson D."/>
            <person name="Louie K.B."/>
            <person name="Bowen B.P."/>
            <person name="Bowers R.M."/>
            <person name="Lee J."/>
            <person name="Arnau V."/>
            <person name="Diaz-Villanueva W."/>
            <person name="Stepanauskas R."/>
            <person name="Gosliner T."/>
            <person name="Date S.V."/>
            <person name="Northen T.R."/>
            <person name="Cheng J.F."/>
            <person name="Burkart M.D."/>
            <person name="Woyke T."/>
        </authorList>
    </citation>
    <scope>NUCLEOTIDE SEQUENCE</scope>
    <source>
        <strain evidence="8">Df01</strain>
    </source>
</reference>
<proteinExistence type="inferred from homology"/>
<dbReference type="Proteomes" id="UP001168167">
    <property type="component" value="Unassembled WGS sequence"/>
</dbReference>
<name>A0ABT7QMG9_9GAMM</name>
<dbReference type="InterPro" id="IPR034683">
    <property type="entry name" value="IspD/TarI"/>
</dbReference>
<protein>
    <recommendedName>
        <fullName evidence="7">2-C-methyl-D-erythritol 4-phosphate cytidylyltransferase</fullName>
        <ecNumber evidence="7">2.7.7.60</ecNumber>
    </recommendedName>
    <alternativeName>
        <fullName evidence="7">4-diphosphocytidyl-2C-methyl-D-erythritol synthase</fullName>
    </alternativeName>
    <alternativeName>
        <fullName evidence="7">MEP cytidylyltransferase</fullName>
        <shortName evidence="7">MCT</shortName>
    </alternativeName>
</protein>
<feature type="site" description="Positions MEP for the nucleophilic attack" evidence="7">
    <location>
        <position position="150"/>
    </location>
</feature>
<feature type="site" description="Positions MEP for the nucleophilic attack" evidence="7">
    <location>
        <position position="202"/>
    </location>
</feature>
<keyword evidence="9" id="KW-1185">Reference proteome</keyword>
<dbReference type="InterPro" id="IPR029044">
    <property type="entry name" value="Nucleotide-diphossugar_trans"/>
</dbReference>
<evidence type="ECO:0000256" key="6">
    <source>
        <dbReference type="ARBA" id="ARBA00023229"/>
    </source>
</evidence>
<comment type="pathway">
    <text evidence="2 7">Isoprenoid biosynthesis; isopentenyl diphosphate biosynthesis via DXP pathway; isopentenyl diphosphate from 1-deoxy-D-xylulose 5-phosphate: step 2/6.</text>
</comment>
<dbReference type="PANTHER" id="PTHR32125">
    <property type="entry name" value="2-C-METHYL-D-ERYTHRITOL 4-PHOSPHATE CYTIDYLYLTRANSFERASE, CHLOROPLASTIC"/>
    <property type="match status" value="1"/>
</dbReference>
<dbReference type="InterPro" id="IPR050088">
    <property type="entry name" value="IspD/TarI_cytidylyltransf_bact"/>
</dbReference>
<dbReference type="HAMAP" id="MF_00108">
    <property type="entry name" value="IspD"/>
    <property type="match status" value="1"/>
</dbReference>
<organism evidence="8 9">
    <name type="scientific">Candidatus Doriopsillibacter californiensis</name>
    <dbReference type="NCBI Taxonomy" id="2970740"/>
    <lineage>
        <taxon>Bacteria</taxon>
        <taxon>Pseudomonadati</taxon>
        <taxon>Pseudomonadota</taxon>
        <taxon>Gammaproteobacteria</taxon>
        <taxon>Candidatus Tethybacterales</taxon>
        <taxon>Candidatus Persebacteraceae</taxon>
        <taxon>Candidatus Doriopsillibacter</taxon>
    </lineage>
</organism>
<evidence type="ECO:0000256" key="1">
    <source>
        <dbReference type="ARBA" id="ARBA00001282"/>
    </source>
</evidence>
<keyword evidence="6 7" id="KW-0414">Isoprene biosynthesis</keyword>
<dbReference type="CDD" id="cd02516">
    <property type="entry name" value="CDP-ME_synthetase"/>
    <property type="match status" value="1"/>
</dbReference>
<dbReference type="InterPro" id="IPR001228">
    <property type="entry name" value="IspD"/>
</dbReference>
<evidence type="ECO:0000313" key="9">
    <source>
        <dbReference type="Proteomes" id="UP001168167"/>
    </source>
</evidence>
<comment type="function">
    <text evidence="7">Catalyzes the formation of 4-diphosphocytidyl-2-C-methyl-D-erythritol from CTP and 2-C-methyl-D-erythritol 4-phosphate (MEP).</text>
</comment>